<proteinExistence type="predicted"/>
<evidence type="ECO:0000256" key="1">
    <source>
        <dbReference type="ARBA" id="ARBA00022448"/>
    </source>
</evidence>
<feature type="domain" description="ABC transporter" evidence="4">
    <location>
        <begin position="8"/>
        <end position="246"/>
    </location>
</feature>
<dbReference type="AlphaFoldDB" id="A0AAE3SL31"/>
<keyword evidence="1" id="KW-0813">Transport</keyword>
<accession>A0AAE3SL31</accession>
<sequence length="338" mass="37737">MQKQTLYIRNLTIGYKRKQGNLVVCDKLNAQINPGEMVCLLGENGSGKSTLIRTISGFQPALDGSGSIMGKNLFSLKEREIALLAAVVLTDRIDVPNATVEEMVSLGRSPYTNMMGKLTKEDKHIIAESINKCGIQHKAKEQLSNLSDGEKQKVSIAKALAQDTPLIILDEPTAFLDLPARVEIIQLLRNIAITSSKSILMSTHDLDLAIQMADKLWLLPKGGPLITGSPEDLLLQDSFKRLFVDRGVEFDNKTGLFKVKYNHNKELAIKGHGFEYVLLRRAFARKGIKLKQHEEKNEMWLEISNGGNKNFLLHKKGEMIASEESVERIVEHTLNHIN</sequence>
<evidence type="ECO:0000313" key="6">
    <source>
        <dbReference type="Proteomes" id="UP001207408"/>
    </source>
</evidence>
<dbReference type="InterPro" id="IPR003439">
    <property type="entry name" value="ABC_transporter-like_ATP-bd"/>
</dbReference>
<keyword evidence="6" id="KW-1185">Reference proteome</keyword>
<keyword evidence="2" id="KW-0547">Nucleotide-binding</keyword>
<evidence type="ECO:0000256" key="3">
    <source>
        <dbReference type="ARBA" id="ARBA00022840"/>
    </source>
</evidence>
<evidence type="ECO:0000313" key="5">
    <source>
        <dbReference type="EMBL" id="MCW3807173.1"/>
    </source>
</evidence>
<dbReference type="PANTHER" id="PTHR42734">
    <property type="entry name" value="METAL TRANSPORT SYSTEM ATP-BINDING PROTEIN TM_0124-RELATED"/>
    <property type="match status" value="1"/>
</dbReference>
<dbReference type="EMBL" id="JAPDPI010000039">
    <property type="protein sequence ID" value="MCW3807173.1"/>
    <property type="molecule type" value="Genomic_DNA"/>
</dbReference>
<name>A0AAE3SL31_9BACT</name>
<dbReference type="SUPFAM" id="SSF52540">
    <property type="entry name" value="P-loop containing nucleoside triphosphate hydrolases"/>
    <property type="match status" value="1"/>
</dbReference>
<organism evidence="5 6">
    <name type="scientific">Plebeiibacterium marinum</name>
    <dbReference type="NCBI Taxonomy" id="2992111"/>
    <lineage>
        <taxon>Bacteria</taxon>
        <taxon>Pseudomonadati</taxon>
        <taxon>Bacteroidota</taxon>
        <taxon>Bacteroidia</taxon>
        <taxon>Marinilabiliales</taxon>
        <taxon>Marinilabiliaceae</taxon>
        <taxon>Plebeiibacterium</taxon>
    </lineage>
</organism>
<dbReference type="GO" id="GO:0005524">
    <property type="term" value="F:ATP binding"/>
    <property type="evidence" value="ECO:0007669"/>
    <property type="project" value="UniProtKB-KW"/>
</dbReference>
<evidence type="ECO:0000259" key="4">
    <source>
        <dbReference type="PROSITE" id="PS50893"/>
    </source>
</evidence>
<dbReference type="PROSITE" id="PS50893">
    <property type="entry name" value="ABC_TRANSPORTER_2"/>
    <property type="match status" value="1"/>
</dbReference>
<dbReference type="SMART" id="SM00382">
    <property type="entry name" value="AAA"/>
    <property type="match status" value="1"/>
</dbReference>
<dbReference type="GO" id="GO:0016887">
    <property type="term" value="F:ATP hydrolysis activity"/>
    <property type="evidence" value="ECO:0007669"/>
    <property type="project" value="InterPro"/>
</dbReference>
<dbReference type="Pfam" id="PF00005">
    <property type="entry name" value="ABC_tran"/>
    <property type="match status" value="1"/>
</dbReference>
<gene>
    <name evidence="5" type="ORF">OM074_16170</name>
</gene>
<dbReference type="Proteomes" id="UP001207408">
    <property type="component" value="Unassembled WGS sequence"/>
</dbReference>
<dbReference type="PANTHER" id="PTHR42734:SF21">
    <property type="entry name" value="IRON ABC TRANSPORTER, ATP-BINDING PROTEIN"/>
    <property type="match status" value="1"/>
</dbReference>
<dbReference type="Gene3D" id="3.40.50.300">
    <property type="entry name" value="P-loop containing nucleotide triphosphate hydrolases"/>
    <property type="match status" value="1"/>
</dbReference>
<comment type="caution">
    <text evidence="5">The sequence shown here is derived from an EMBL/GenBank/DDBJ whole genome shotgun (WGS) entry which is preliminary data.</text>
</comment>
<protein>
    <submittedName>
        <fullName evidence="5">ABC transporter ATP-binding protein</fullName>
    </submittedName>
</protein>
<dbReference type="InterPro" id="IPR050153">
    <property type="entry name" value="Metal_Ion_Import_ABC"/>
</dbReference>
<keyword evidence="3 5" id="KW-0067">ATP-binding</keyword>
<dbReference type="RefSeq" id="WP_301201317.1">
    <property type="nucleotide sequence ID" value="NZ_JAPDPI010000039.1"/>
</dbReference>
<reference evidence="5" key="1">
    <citation type="submission" date="2022-10" db="EMBL/GenBank/DDBJ databases">
        <authorList>
            <person name="Yu W.X."/>
        </authorList>
    </citation>
    <scope>NUCLEOTIDE SEQUENCE</scope>
    <source>
        <strain evidence="5">D04</strain>
    </source>
</reference>
<evidence type="ECO:0000256" key="2">
    <source>
        <dbReference type="ARBA" id="ARBA00022741"/>
    </source>
</evidence>
<dbReference type="InterPro" id="IPR027417">
    <property type="entry name" value="P-loop_NTPase"/>
</dbReference>
<dbReference type="CDD" id="cd03214">
    <property type="entry name" value="ABC_Iron-Siderophores_B12_Hemin"/>
    <property type="match status" value="1"/>
</dbReference>
<dbReference type="InterPro" id="IPR003593">
    <property type="entry name" value="AAA+_ATPase"/>
</dbReference>